<dbReference type="InterPro" id="IPR050742">
    <property type="entry name" value="Helicase_Restrict-Modif_Enz"/>
</dbReference>
<organism evidence="2 3">
    <name type="scientific">Aurantiacibacter arachoides</name>
    <dbReference type="NCBI Taxonomy" id="1850444"/>
    <lineage>
        <taxon>Bacteria</taxon>
        <taxon>Pseudomonadati</taxon>
        <taxon>Pseudomonadota</taxon>
        <taxon>Alphaproteobacteria</taxon>
        <taxon>Sphingomonadales</taxon>
        <taxon>Erythrobacteraceae</taxon>
        <taxon>Aurantiacibacter</taxon>
    </lineage>
</organism>
<dbReference type="Gene3D" id="3.40.50.300">
    <property type="entry name" value="P-loop containing nucleotide triphosphate hydrolases"/>
    <property type="match status" value="2"/>
</dbReference>
<comment type="caution">
    <text evidence="2">The sequence shown here is derived from an EMBL/GenBank/DDBJ whole genome shotgun (WGS) entry which is preliminary data.</text>
</comment>
<evidence type="ECO:0000313" key="2">
    <source>
        <dbReference type="EMBL" id="MXO93260.1"/>
    </source>
</evidence>
<evidence type="ECO:0000313" key="3">
    <source>
        <dbReference type="Proteomes" id="UP000460626"/>
    </source>
</evidence>
<dbReference type="Pfam" id="PF04851">
    <property type="entry name" value="ResIII"/>
    <property type="match status" value="1"/>
</dbReference>
<accession>A0A845A130</accession>
<dbReference type="Pfam" id="PF00271">
    <property type="entry name" value="Helicase_C"/>
    <property type="match status" value="1"/>
</dbReference>
<dbReference type="EMBL" id="WTYH01000001">
    <property type="protein sequence ID" value="MXO93260.1"/>
    <property type="molecule type" value="Genomic_DNA"/>
</dbReference>
<name>A0A845A130_9SPHN</name>
<keyword evidence="2" id="KW-0378">Hydrolase</keyword>
<dbReference type="SUPFAM" id="SSF52540">
    <property type="entry name" value="P-loop containing nucleoside triphosphate hydrolases"/>
    <property type="match status" value="1"/>
</dbReference>
<dbReference type="GO" id="GO:0004386">
    <property type="term" value="F:helicase activity"/>
    <property type="evidence" value="ECO:0007669"/>
    <property type="project" value="UniProtKB-KW"/>
</dbReference>
<feature type="domain" description="Helicase ATP-binding" evidence="1">
    <location>
        <begin position="30"/>
        <end position="176"/>
    </location>
</feature>
<proteinExistence type="predicted"/>
<dbReference type="AlphaFoldDB" id="A0A845A130"/>
<keyword evidence="2" id="KW-0347">Helicase</keyword>
<dbReference type="InterPro" id="IPR001650">
    <property type="entry name" value="Helicase_C-like"/>
</dbReference>
<dbReference type="OrthoDB" id="9803459at2"/>
<dbReference type="GO" id="GO:0003677">
    <property type="term" value="F:DNA binding"/>
    <property type="evidence" value="ECO:0007669"/>
    <property type="project" value="InterPro"/>
</dbReference>
<protein>
    <submittedName>
        <fullName evidence="2">ATP-dependent helicase</fullName>
    </submittedName>
</protein>
<reference evidence="2 3" key="1">
    <citation type="submission" date="2019-12" db="EMBL/GenBank/DDBJ databases">
        <title>Genomic-based taxomic classification of the family Erythrobacteraceae.</title>
        <authorList>
            <person name="Xu L."/>
        </authorList>
    </citation>
    <scope>NUCLEOTIDE SEQUENCE [LARGE SCALE GENOMIC DNA]</scope>
    <source>
        <strain evidence="2 3">RC4-10-4</strain>
    </source>
</reference>
<dbReference type="InterPro" id="IPR027417">
    <property type="entry name" value="P-loop_NTPase"/>
</dbReference>
<sequence length="496" mass="55260">MTLLRHLWADATEPRPLRPHQDLALQELRRALVEGCSRVVLQLPTGAGKTRIAAEIIKGAQAKGNRLCFTVPSISLIDQTVAAFEGEGIFDLGVIQANHPRTHYGMPVQVASVQTLSRRTLPKTDIVVVDECHMRFKVVTDWMTASPDVLFIGLSATPWAKGMANHWQKLITPVRMHELINAGILSPFRVFAPSHPDLAGVRIVAGDYDEGQLAAVMGDNQLVADVVETWLRQSERRPTLVFAVNRAHARQLQRQLFRADVAMGYCDANTDRVERQLLFAEMACGNLAGIVNVGTLTTGVDADIRCIVMARPTKSEMLFVQSIGRGLRPAEGKADCLILDHADNHSRLGFVTDIHYANLQGKKDKPLRTRKERGEPMPKECLACGVLKPPNAAVCPACGFKAERQSEVRVAEGELVERRPGKGKATFEDKQAFWSMALFVDGQRGKNGKMAKALYRGKFKEWPRDLAWEPKEPTPEFLSYEYSRRIAYHKRRENAA</sequence>
<dbReference type="SMART" id="SM00490">
    <property type="entry name" value="HELICc"/>
    <property type="match status" value="1"/>
</dbReference>
<dbReference type="InterPro" id="IPR006935">
    <property type="entry name" value="Helicase/UvrB_N"/>
</dbReference>
<dbReference type="GO" id="GO:0005829">
    <property type="term" value="C:cytosol"/>
    <property type="evidence" value="ECO:0007669"/>
    <property type="project" value="TreeGrafter"/>
</dbReference>
<evidence type="ECO:0000259" key="1">
    <source>
        <dbReference type="PROSITE" id="PS51192"/>
    </source>
</evidence>
<dbReference type="InterPro" id="IPR014001">
    <property type="entry name" value="Helicase_ATP-bd"/>
</dbReference>
<gene>
    <name evidence="2" type="ORF">GRI62_06520</name>
</gene>
<dbReference type="GO" id="GO:0016787">
    <property type="term" value="F:hydrolase activity"/>
    <property type="evidence" value="ECO:0007669"/>
    <property type="project" value="InterPro"/>
</dbReference>
<keyword evidence="3" id="KW-1185">Reference proteome</keyword>
<keyword evidence="2" id="KW-0547">Nucleotide-binding</keyword>
<dbReference type="RefSeq" id="WP_131452549.1">
    <property type="nucleotide sequence ID" value="NZ_BMJK01000001.1"/>
</dbReference>
<dbReference type="Proteomes" id="UP000460626">
    <property type="component" value="Unassembled WGS sequence"/>
</dbReference>
<keyword evidence="2" id="KW-0067">ATP-binding</keyword>
<dbReference type="SMART" id="SM00487">
    <property type="entry name" value="DEXDc"/>
    <property type="match status" value="1"/>
</dbReference>
<dbReference type="PANTHER" id="PTHR47396:SF1">
    <property type="entry name" value="ATP-DEPENDENT HELICASE IRC3-RELATED"/>
    <property type="match status" value="1"/>
</dbReference>
<dbReference type="GO" id="GO:0005524">
    <property type="term" value="F:ATP binding"/>
    <property type="evidence" value="ECO:0007669"/>
    <property type="project" value="InterPro"/>
</dbReference>
<dbReference type="PROSITE" id="PS51192">
    <property type="entry name" value="HELICASE_ATP_BIND_1"/>
    <property type="match status" value="1"/>
</dbReference>
<dbReference type="PANTHER" id="PTHR47396">
    <property type="entry name" value="TYPE I RESTRICTION ENZYME ECOKI R PROTEIN"/>
    <property type="match status" value="1"/>
</dbReference>